<sequence>MKMTIEAATKRLKVVFLHGYTQTDETLRQKTLAFKTTCAKYLDIKYVNSPHVLTKPPAFFDNVREGKLDVEIRRLEDASREAFVKNHGAKETYGNTWFFMNTYGEYSPQVRLAEIVGLEESFKVVFDACKEHNADGIMGFSLGALMTTLAVQRAMQDDSVGWKPRFAVLFSGPIHSNLMVKRMLDEGPKIDVPSLHLVSEEDQYVVPERSYALLKYFKEPELRFHSAGHTVPHTECKEVYQNFFTRFL</sequence>
<dbReference type="InterPro" id="IPR029058">
    <property type="entry name" value="AB_hydrolase_fold"/>
</dbReference>
<comment type="caution">
    <text evidence="3">The sequence shown here is derived from an EMBL/GenBank/DDBJ whole genome shotgun (WGS) entry which is preliminary data.</text>
</comment>
<dbReference type="PANTHER" id="PTHR48070:SF6">
    <property type="entry name" value="ESTERASE OVCA2"/>
    <property type="match status" value="1"/>
</dbReference>
<dbReference type="Gene3D" id="3.40.50.1820">
    <property type="entry name" value="alpha/beta hydrolase"/>
    <property type="match status" value="1"/>
</dbReference>
<dbReference type="GO" id="GO:0016787">
    <property type="term" value="F:hydrolase activity"/>
    <property type="evidence" value="ECO:0007669"/>
    <property type="project" value="UniProtKB-KW"/>
</dbReference>
<keyword evidence="1" id="KW-0378">Hydrolase</keyword>
<dbReference type="RefSeq" id="XP_067717864.1">
    <property type="nucleotide sequence ID" value="XM_067861763.1"/>
</dbReference>
<dbReference type="InterPro" id="IPR050593">
    <property type="entry name" value="LovG"/>
</dbReference>
<evidence type="ECO:0000256" key="1">
    <source>
        <dbReference type="ARBA" id="ARBA00022801"/>
    </source>
</evidence>
<keyword evidence="4" id="KW-1185">Reference proteome</keyword>
<dbReference type="AlphaFoldDB" id="A0AAV4M1P4"/>
<protein>
    <submittedName>
        <fullName evidence="3">Ovarian cancer-associated gene 2 protein</fullName>
    </submittedName>
</protein>
<dbReference type="GeneID" id="94197276"/>
<evidence type="ECO:0000313" key="4">
    <source>
        <dbReference type="Proteomes" id="UP001497744"/>
    </source>
</evidence>
<accession>A0AAV4M1P4</accession>
<dbReference type="SUPFAM" id="SSF53474">
    <property type="entry name" value="alpha/beta-Hydrolases"/>
    <property type="match status" value="1"/>
</dbReference>
<dbReference type="Proteomes" id="UP001497744">
    <property type="component" value="Unassembled WGS sequence"/>
</dbReference>
<proteinExistence type="predicted"/>
<reference evidence="3 4" key="1">
    <citation type="submission" date="2021-06" db="EMBL/GenBank/DDBJ databases">
        <title>Genome sequence of Babesia caballi.</title>
        <authorList>
            <person name="Yamagishi J."/>
            <person name="Kidaka T."/>
            <person name="Ochi A."/>
        </authorList>
    </citation>
    <scope>NUCLEOTIDE SEQUENCE [LARGE SCALE GENOMIC DNA]</scope>
    <source>
        <strain evidence="3">USDA-D6B2</strain>
    </source>
</reference>
<organism evidence="3 4">
    <name type="scientific">Babesia caballi</name>
    <dbReference type="NCBI Taxonomy" id="5871"/>
    <lineage>
        <taxon>Eukaryota</taxon>
        <taxon>Sar</taxon>
        <taxon>Alveolata</taxon>
        <taxon>Apicomplexa</taxon>
        <taxon>Aconoidasida</taxon>
        <taxon>Piroplasmida</taxon>
        <taxon>Babesiidae</taxon>
        <taxon>Babesia</taxon>
    </lineage>
</organism>
<dbReference type="PANTHER" id="PTHR48070">
    <property type="entry name" value="ESTERASE OVCA2"/>
    <property type="match status" value="1"/>
</dbReference>
<evidence type="ECO:0000259" key="2">
    <source>
        <dbReference type="Pfam" id="PF03959"/>
    </source>
</evidence>
<dbReference type="Pfam" id="PF03959">
    <property type="entry name" value="FSH1"/>
    <property type="match status" value="1"/>
</dbReference>
<dbReference type="GO" id="GO:0005737">
    <property type="term" value="C:cytoplasm"/>
    <property type="evidence" value="ECO:0007669"/>
    <property type="project" value="TreeGrafter"/>
</dbReference>
<gene>
    <name evidence="3" type="ORF">BcabD6B2_52300</name>
</gene>
<dbReference type="EMBL" id="BPLF01000005">
    <property type="protein sequence ID" value="GIX65795.1"/>
    <property type="molecule type" value="Genomic_DNA"/>
</dbReference>
<dbReference type="InterPro" id="IPR005645">
    <property type="entry name" value="FSH-like_dom"/>
</dbReference>
<feature type="domain" description="Serine hydrolase" evidence="2">
    <location>
        <begin position="9"/>
        <end position="234"/>
    </location>
</feature>
<evidence type="ECO:0000313" key="3">
    <source>
        <dbReference type="EMBL" id="GIX65795.1"/>
    </source>
</evidence>
<dbReference type="GO" id="GO:0005634">
    <property type="term" value="C:nucleus"/>
    <property type="evidence" value="ECO:0007669"/>
    <property type="project" value="TreeGrafter"/>
</dbReference>
<name>A0AAV4M1P4_BABCB</name>